<dbReference type="GeneID" id="101861395"/>
<feature type="compositionally biased region" description="Low complexity" evidence="6">
    <location>
        <begin position="555"/>
        <end position="585"/>
    </location>
</feature>
<protein>
    <submittedName>
        <fullName evidence="12">Transmembrane protein 145</fullName>
    </submittedName>
</protein>
<keyword evidence="2 7" id="KW-0812">Transmembrane</keyword>
<proteinExistence type="predicted"/>
<feature type="transmembrane region" description="Helical" evidence="7">
    <location>
        <begin position="180"/>
        <end position="207"/>
    </location>
</feature>
<evidence type="ECO:0000256" key="6">
    <source>
        <dbReference type="SAM" id="MobiDB-lite"/>
    </source>
</evidence>
<feature type="region of interest" description="Disordered" evidence="6">
    <location>
        <begin position="484"/>
        <end position="542"/>
    </location>
</feature>
<feature type="transmembrane region" description="Helical" evidence="7">
    <location>
        <begin position="329"/>
        <end position="347"/>
    </location>
</feature>
<keyword evidence="11" id="KW-1185">Reference proteome</keyword>
<dbReference type="Pfam" id="PF10192">
    <property type="entry name" value="GPR180-TMEM145_TM"/>
    <property type="match status" value="1"/>
</dbReference>
<accession>A0ABM1AAM5</accession>
<feature type="transmembrane region" description="Helical" evidence="7">
    <location>
        <begin position="219"/>
        <end position="243"/>
    </location>
</feature>
<evidence type="ECO:0000313" key="11">
    <source>
        <dbReference type="Proteomes" id="UP000694888"/>
    </source>
</evidence>
<keyword evidence="4 7" id="KW-0472">Membrane</keyword>
<dbReference type="Proteomes" id="UP000694888">
    <property type="component" value="Unplaced"/>
</dbReference>
<sequence>MRIAGIVWFIVATLPQALAKWREGVIDTDRDWAFLTRFCFLTQQGSLSYDFKYPVGYGTQEILMYYDDPGQWDSIYKRGKNCTQKMSVLSITSNQILALNTSVTQTSKYAGCTLFNQGGDTWYHCVGQRTFRSSRERWWYIAVARCGPPKDLVTGLYLEFKVHMTNGDDLLHKEFSADEFYILPVDIVFFIIYLVMLAMSVVCAVVLRSRQLFHTTYKMYMFALVLWQLHLFLMVVAWCYYGVTGWEEAPVEVTGRVLRAASNTIFILLLILMAKGYTITRGRLPISSTIKITVFMSVYAVIISVLFIWEGLLFDPGKVLYYYESPPGYGLIAMQLIAWLWFLYSLVFTLKHCSSKTRFYIPFFSFYTVWFWASPVVTLVAMFAMAKWSREKTVNGVEQFVGFVGHTFFLFLTRPSAANGNFPYHVRTTQIATMGGEEHLDGNPYTVSSRDGLSGSGPNLEFFITSKEVDNEDTMDGESRVIFSVSGQRGNPPSYNDPPPAYPQVVERPGVASSSSVGGSGDASTVHTTGAGPDHPVSSAGSVQHIHNYGGVIINSVNNNNNNNNVNNNMNNNNNNSNNSNSLVSNVNSNFQARNAFVPPILSGLPPSAGRWALPPLVRGSVLTGHVPSAPPMDPVEETEQPPENFEGTSSKNKKKKKKK</sequence>
<dbReference type="InterPro" id="IPR053880">
    <property type="entry name" value="GPR180-like_N"/>
</dbReference>
<feature type="region of interest" description="Disordered" evidence="6">
    <location>
        <begin position="554"/>
        <end position="585"/>
    </location>
</feature>
<organism evidence="11 12">
    <name type="scientific">Aplysia californica</name>
    <name type="common">California sea hare</name>
    <dbReference type="NCBI Taxonomy" id="6500"/>
    <lineage>
        <taxon>Eukaryota</taxon>
        <taxon>Metazoa</taxon>
        <taxon>Spiralia</taxon>
        <taxon>Lophotrochozoa</taxon>
        <taxon>Mollusca</taxon>
        <taxon>Gastropoda</taxon>
        <taxon>Heterobranchia</taxon>
        <taxon>Euthyneura</taxon>
        <taxon>Tectipleura</taxon>
        <taxon>Aplysiida</taxon>
        <taxon>Aplysioidea</taxon>
        <taxon>Aplysiidae</taxon>
        <taxon>Aplysia</taxon>
    </lineage>
</organism>
<dbReference type="PANTHER" id="PTHR23252:SF24">
    <property type="entry name" value="TRANSMEMBRANE PROTEIN 145"/>
    <property type="match status" value="1"/>
</dbReference>
<reference evidence="12" key="1">
    <citation type="submission" date="2025-08" db="UniProtKB">
        <authorList>
            <consortium name="RefSeq"/>
        </authorList>
    </citation>
    <scope>IDENTIFICATION</scope>
</reference>
<feature type="region of interest" description="Disordered" evidence="6">
    <location>
        <begin position="621"/>
        <end position="660"/>
    </location>
</feature>
<dbReference type="RefSeq" id="XP_012944054.1">
    <property type="nucleotide sequence ID" value="XM_013088600.2"/>
</dbReference>
<evidence type="ECO:0000256" key="2">
    <source>
        <dbReference type="ARBA" id="ARBA00022692"/>
    </source>
</evidence>
<keyword evidence="8" id="KW-0732">Signal</keyword>
<dbReference type="PANTHER" id="PTHR23252">
    <property type="entry name" value="INTIMAL THICKNESS RECEPTOR-RELATED"/>
    <property type="match status" value="1"/>
</dbReference>
<dbReference type="Pfam" id="PF21892">
    <property type="entry name" value="TMEM145_N"/>
    <property type="match status" value="1"/>
</dbReference>
<name>A0ABM1AAM5_APLCA</name>
<evidence type="ECO:0000259" key="9">
    <source>
        <dbReference type="Pfam" id="PF10192"/>
    </source>
</evidence>
<gene>
    <name evidence="12" type="primary">LOC101861395</name>
</gene>
<comment type="subcellular location">
    <subcellularLocation>
        <location evidence="1">Membrane</location>
        <topology evidence="1">Multi-pass membrane protein</topology>
    </subcellularLocation>
</comment>
<evidence type="ECO:0000313" key="12">
    <source>
        <dbReference type="RefSeq" id="XP_012944054.1"/>
    </source>
</evidence>
<keyword evidence="3 7" id="KW-1133">Transmembrane helix</keyword>
<dbReference type="InterPro" id="IPR019336">
    <property type="entry name" value="GPR180/TMEM145_TM"/>
</dbReference>
<evidence type="ECO:0000256" key="1">
    <source>
        <dbReference type="ARBA" id="ARBA00004141"/>
    </source>
</evidence>
<feature type="transmembrane region" description="Helical" evidence="7">
    <location>
        <begin position="263"/>
        <end position="280"/>
    </location>
</feature>
<feature type="domain" description="GPR180-like N-terminal" evidence="10">
    <location>
        <begin position="23"/>
        <end position="151"/>
    </location>
</feature>
<feature type="domain" description="GPR180/TMEM145 transmembrane" evidence="9">
    <location>
        <begin position="189"/>
        <end position="409"/>
    </location>
</feature>
<feature type="transmembrane region" description="Helical" evidence="7">
    <location>
        <begin position="292"/>
        <end position="309"/>
    </location>
</feature>
<evidence type="ECO:0000256" key="4">
    <source>
        <dbReference type="ARBA" id="ARBA00023136"/>
    </source>
</evidence>
<evidence type="ECO:0000259" key="10">
    <source>
        <dbReference type="Pfam" id="PF21892"/>
    </source>
</evidence>
<evidence type="ECO:0000256" key="7">
    <source>
        <dbReference type="SAM" id="Phobius"/>
    </source>
</evidence>
<keyword evidence="5" id="KW-0325">Glycoprotein</keyword>
<feature type="signal peptide" evidence="8">
    <location>
        <begin position="1"/>
        <end position="19"/>
    </location>
</feature>
<feature type="chain" id="PRO_5047198789" evidence="8">
    <location>
        <begin position="20"/>
        <end position="660"/>
    </location>
</feature>
<feature type="transmembrane region" description="Helical" evidence="7">
    <location>
        <begin position="359"/>
        <end position="385"/>
    </location>
</feature>
<evidence type="ECO:0000256" key="8">
    <source>
        <dbReference type="SAM" id="SignalP"/>
    </source>
</evidence>
<evidence type="ECO:0000256" key="3">
    <source>
        <dbReference type="ARBA" id="ARBA00022989"/>
    </source>
</evidence>
<evidence type="ECO:0000256" key="5">
    <source>
        <dbReference type="ARBA" id="ARBA00023180"/>
    </source>
</evidence>
<dbReference type="InterPro" id="IPR047831">
    <property type="entry name" value="GPR180/TMEM145"/>
</dbReference>